<evidence type="ECO:0000256" key="8">
    <source>
        <dbReference type="RuleBase" id="RU000461"/>
    </source>
</evidence>
<dbReference type="Pfam" id="PF00067">
    <property type="entry name" value="p450"/>
    <property type="match status" value="1"/>
</dbReference>
<dbReference type="AlphaFoldDB" id="A0AAV9FIJ0"/>
<evidence type="ECO:0000313" key="10">
    <source>
        <dbReference type="Proteomes" id="UP001180020"/>
    </source>
</evidence>
<dbReference type="GO" id="GO:0020037">
    <property type="term" value="F:heme binding"/>
    <property type="evidence" value="ECO:0007669"/>
    <property type="project" value="InterPro"/>
</dbReference>
<organism evidence="9 10">
    <name type="scientific">Acorus calamus</name>
    <name type="common">Sweet flag</name>
    <dbReference type="NCBI Taxonomy" id="4465"/>
    <lineage>
        <taxon>Eukaryota</taxon>
        <taxon>Viridiplantae</taxon>
        <taxon>Streptophyta</taxon>
        <taxon>Embryophyta</taxon>
        <taxon>Tracheophyta</taxon>
        <taxon>Spermatophyta</taxon>
        <taxon>Magnoliopsida</taxon>
        <taxon>Liliopsida</taxon>
        <taxon>Acoraceae</taxon>
        <taxon>Acorus</taxon>
    </lineage>
</organism>
<dbReference type="SUPFAM" id="SSF48264">
    <property type="entry name" value="Cytochrome P450"/>
    <property type="match status" value="1"/>
</dbReference>
<dbReference type="Gene3D" id="1.10.630.10">
    <property type="entry name" value="Cytochrome P450"/>
    <property type="match status" value="1"/>
</dbReference>
<evidence type="ECO:0000256" key="7">
    <source>
        <dbReference type="PIRSR" id="PIRSR602401-1"/>
    </source>
</evidence>
<evidence type="ECO:0000256" key="3">
    <source>
        <dbReference type="ARBA" id="ARBA00022723"/>
    </source>
</evidence>
<accession>A0AAV9FIJ0</accession>
<keyword evidence="2 7" id="KW-0349">Heme</keyword>
<comment type="similarity">
    <text evidence="1 8">Belongs to the cytochrome P450 family.</text>
</comment>
<feature type="binding site" description="axial binding residue" evidence="7">
    <location>
        <position position="51"/>
    </location>
    <ligand>
        <name>heme</name>
        <dbReference type="ChEBI" id="CHEBI:30413"/>
    </ligand>
    <ligandPart>
        <name>Fe</name>
        <dbReference type="ChEBI" id="CHEBI:18248"/>
    </ligandPart>
</feature>
<protein>
    <submittedName>
        <fullName evidence="9">Cytochrome P450 71D10</fullName>
    </submittedName>
</protein>
<reference evidence="9" key="2">
    <citation type="submission" date="2023-06" db="EMBL/GenBank/DDBJ databases">
        <authorList>
            <person name="Ma L."/>
            <person name="Liu K.-W."/>
            <person name="Li Z."/>
            <person name="Hsiao Y.-Y."/>
            <person name="Qi Y."/>
            <person name="Fu T."/>
            <person name="Tang G."/>
            <person name="Zhang D."/>
            <person name="Sun W.-H."/>
            <person name="Liu D.-K."/>
            <person name="Li Y."/>
            <person name="Chen G.-Z."/>
            <person name="Liu X.-D."/>
            <person name="Liao X.-Y."/>
            <person name="Jiang Y.-T."/>
            <person name="Yu X."/>
            <person name="Hao Y."/>
            <person name="Huang J."/>
            <person name="Zhao X.-W."/>
            <person name="Ke S."/>
            <person name="Chen Y.-Y."/>
            <person name="Wu W.-L."/>
            <person name="Hsu J.-L."/>
            <person name="Lin Y.-F."/>
            <person name="Huang M.-D."/>
            <person name="Li C.-Y."/>
            <person name="Huang L."/>
            <person name="Wang Z.-W."/>
            <person name="Zhao X."/>
            <person name="Zhong W.-Y."/>
            <person name="Peng D.-H."/>
            <person name="Ahmad S."/>
            <person name="Lan S."/>
            <person name="Zhang J.-S."/>
            <person name="Tsai W.-C."/>
            <person name="Van De Peer Y."/>
            <person name="Liu Z.-J."/>
        </authorList>
    </citation>
    <scope>NUCLEOTIDE SEQUENCE</scope>
    <source>
        <strain evidence="9">CP</strain>
        <tissue evidence="9">Leaves</tissue>
    </source>
</reference>
<keyword evidence="5 7" id="KW-0408">Iron</keyword>
<evidence type="ECO:0000256" key="4">
    <source>
        <dbReference type="ARBA" id="ARBA00023002"/>
    </source>
</evidence>
<keyword evidence="3 7" id="KW-0479">Metal-binding</keyword>
<comment type="cofactor">
    <cofactor evidence="7">
        <name>heme</name>
        <dbReference type="ChEBI" id="CHEBI:30413"/>
    </cofactor>
</comment>
<dbReference type="PRINTS" id="PR00463">
    <property type="entry name" value="EP450I"/>
</dbReference>
<proteinExistence type="inferred from homology"/>
<dbReference type="GO" id="GO:0016705">
    <property type="term" value="F:oxidoreductase activity, acting on paired donors, with incorporation or reduction of molecular oxygen"/>
    <property type="evidence" value="ECO:0007669"/>
    <property type="project" value="InterPro"/>
</dbReference>
<evidence type="ECO:0000313" key="9">
    <source>
        <dbReference type="EMBL" id="KAK1325247.1"/>
    </source>
</evidence>
<sequence>MVMVNAWAIGRDTKSWEDPKEFRPKRFLNSSTYFKGNNVQFIPFSLGRRICPGIQFAMEAVELALANLLYRFDWRLPDDIKAEELDMIDNAAKN</sequence>
<keyword evidence="6 8" id="KW-0503">Monooxygenase</keyword>
<evidence type="ECO:0000256" key="2">
    <source>
        <dbReference type="ARBA" id="ARBA00022617"/>
    </source>
</evidence>
<dbReference type="Proteomes" id="UP001180020">
    <property type="component" value="Unassembled WGS sequence"/>
</dbReference>
<reference evidence="9" key="1">
    <citation type="journal article" date="2023" name="Nat. Commun.">
        <title>Diploid and tetraploid genomes of Acorus and the evolution of monocots.</title>
        <authorList>
            <person name="Ma L."/>
            <person name="Liu K.W."/>
            <person name="Li Z."/>
            <person name="Hsiao Y.Y."/>
            <person name="Qi Y."/>
            <person name="Fu T."/>
            <person name="Tang G.D."/>
            <person name="Zhang D."/>
            <person name="Sun W.H."/>
            <person name="Liu D.K."/>
            <person name="Li Y."/>
            <person name="Chen G.Z."/>
            <person name="Liu X.D."/>
            <person name="Liao X.Y."/>
            <person name="Jiang Y.T."/>
            <person name="Yu X."/>
            <person name="Hao Y."/>
            <person name="Huang J."/>
            <person name="Zhao X.W."/>
            <person name="Ke S."/>
            <person name="Chen Y.Y."/>
            <person name="Wu W.L."/>
            <person name="Hsu J.L."/>
            <person name="Lin Y.F."/>
            <person name="Huang M.D."/>
            <person name="Li C.Y."/>
            <person name="Huang L."/>
            <person name="Wang Z.W."/>
            <person name="Zhao X."/>
            <person name="Zhong W.Y."/>
            <person name="Peng D.H."/>
            <person name="Ahmad S."/>
            <person name="Lan S."/>
            <person name="Zhang J.S."/>
            <person name="Tsai W.C."/>
            <person name="Van de Peer Y."/>
            <person name="Liu Z.J."/>
        </authorList>
    </citation>
    <scope>NUCLEOTIDE SEQUENCE</scope>
    <source>
        <strain evidence="9">CP</strain>
    </source>
</reference>
<evidence type="ECO:0000256" key="6">
    <source>
        <dbReference type="ARBA" id="ARBA00023033"/>
    </source>
</evidence>
<dbReference type="PANTHER" id="PTHR47953:SF5">
    <property type="entry name" value="CYTOCHROME P450 71AV8-LIKE"/>
    <property type="match status" value="1"/>
</dbReference>
<dbReference type="InterPro" id="IPR052306">
    <property type="entry name" value="CYP450_71D"/>
</dbReference>
<dbReference type="InterPro" id="IPR036396">
    <property type="entry name" value="Cyt_P450_sf"/>
</dbReference>
<dbReference type="EMBL" id="JAUJYO010000001">
    <property type="protein sequence ID" value="KAK1325247.1"/>
    <property type="molecule type" value="Genomic_DNA"/>
</dbReference>
<dbReference type="PANTHER" id="PTHR47953">
    <property type="entry name" value="OS08G0105600 PROTEIN"/>
    <property type="match status" value="1"/>
</dbReference>
<dbReference type="PROSITE" id="PS00086">
    <property type="entry name" value="CYTOCHROME_P450"/>
    <property type="match status" value="1"/>
</dbReference>
<dbReference type="GO" id="GO:0004497">
    <property type="term" value="F:monooxygenase activity"/>
    <property type="evidence" value="ECO:0007669"/>
    <property type="project" value="UniProtKB-KW"/>
</dbReference>
<comment type="caution">
    <text evidence="9">The sequence shown here is derived from an EMBL/GenBank/DDBJ whole genome shotgun (WGS) entry which is preliminary data.</text>
</comment>
<keyword evidence="4 8" id="KW-0560">Oxidoreductase</keyword>
<name>A0AAV9FIJ0_ACOCL</name>
<evidence type="ECO:0000256" key="5">
    <source>
        <dbReference type="ARBA" id="ARBA00023004"/>
    </source>
</evidence>
<dbReference type="GO" id="GO:0005506">
    <property type="term" value="F:iron ion binding"/>
    <property type="evidence" value="ECO:0007669"/>
    <property type="project" value="InterPro"/>
</dbReference>
<dbReference type="InterPro" id="IPR002401">
    <property type="entry name" value="Cyt_P450_E_grp-I"/>
</dbReference>
<dbReference type="InterPro" id="IPR001128">
    <property type="entry name" value="Cyt_P450"/>
</dbReference>
<dbReference type="InterPro" id="IPR017972">
    <property type="entry name" value="Cyt_P450_CS"/>
</dbReference>
<gene>
    <name evidence="9" type="primary">CYP71D10</name>
    <name evidence="9" type="ORF">QJS10_CPA01g02497</name>
</gene>
<keyword evidence="10" id="KW-1185">Reference proteome</keyword>
<evidence type="ECO:0000256" key="1">
    <source>
        <dbReference type="ARBA" id="ARBA00010617"/>
    </source>
</evidence>